<dbReference type="Proteomes" id="UP000319980">
    <property type="component" value="Unassembled WGS sequence"/>
</dbReference>
<dbReference type="InterPro" id="IPR036182">
    <property type="entry name" value="PCuAC_sf"/>
</dbReference>
<dbReference type="EMBL" id="VOHK01000010">
    <property type="protein sequence ID" value="TWT17489.1"/>
    <property type="molecule type" value="Genomic_DNA"/>
</dbReference>
<dbReference type="PANTHER" id="PTHR36302:SF1">
    <property type="entry name" value="COPPER CHAPERONE PCU(A)C"/>
    <property type="match status" value="1"/>
</dbReference>
<reference evidence="1 2" key="1">
    <citation type="journal article" date="2008" name="Int. J. Syst. Evol. Microbiol.">
        <title>Luteimonas marina sp. nov., isolated from seawater.</title>
        <authorList>
            <person name="Baik K.S."/>
            <person name="Park S.C."/>
            <person name="Kim M.S."/>
            <person name="Kim E.M."/>
            <person name="Park C."/>
            <person name="Chun J."/>
            <person name="Seong C.N."/>
        </authorList>
    </citation>
    <scope>NUCLEOTIDE SEQUENCE [LARGE SCALE GENOMIC DNA]</scope>
    <source>
        <strain evidence="1 2">FR1330</strain>
    </source>
</reference>
<gene>
    <name evidence="1" type="ORF">FQY83_17095</name>
</gene>
<accession>A0A5C5TVF0</accession>
<evidence type="ECO:0000313" key="1">
    <source>
        <dbReference type="EMBL" id="TWT17489.1"/>
    </source>
</evidence>
<protein>
    <submittedName>
        <fullName evidence="1">Copper chaperone PCu(A)C</fullName>
    </submittedName>
</protein>
<name>A0A5C5TVF0_9GAMM</name>
<sequence length="137" mass="14734">MLLGLASLSAQAQECTPRIESGWIRQPPMAMPMMAGFAEIANPCEAPVSIVAAGSPAFASVELHETRQVDGVSRMRHVESLPVPARGKVALAPGGLHLMLMRPNAEIEAGQRIAIELELSDGRKLRGEFEVRRPDAL</sequence>
<dbReference type="PANTHER" id="PTHR36302">
    <property type="entry name" value="BLR7088 PROTEIN"/>
    <property type="match status" value="1"/>
</dbReference>
<evidence type="ECO:0000313" key="2">
    <source>
        <dbReference type="Proteomes" id="UP000319980"/>
    </source>
</evidence>
<proteinExistence type="predicted"/>
<dbReference type="AlphaFoldDB" id="A0A5C5TVF0"/>
<organism evidence="1 2">
    <name type="scientific">Luteimonas marina</name>
    <dbReference type="NCBI Taxonomy" id="488485"/>
    <lineage>
        <taxon>Bacteria</taxon>
        <taxon>Pseudomonadati</taxon>
        <taxon>Pseudomonadota</taxon>
        <taxon>Gammaproteobacteria</taxon>
        <taxon>Lysobacterales</taxon>
        <taxon>Lysobacteraceae</taxon>
        <taxon>Luteimonas</taxon>
    </lineage>
</organism>
<dbReference type="Gene3D" id="2.60.40.1890">
    <property type="entry name" value="PCu(A)C copper chaperone"/>
    <property type="match status" value="1"/>
</dbReference>
<comment type="caution">
    <text evidence="1">The sequence shown here is derived from an EMBL/GenBank/DDBJ whole genome shotgun (WGS) entry which is preliminary data.</text>
</comment>
<dbReference type="OrthoDB" id="9796962at2"/>
<keyword evidence="2" id="KW-1185">Reference proteome</keyword>
<dbReference type="Pfam" id="PF04314">
    <property type="entry name" value="PCuAC"/>
    <property type="match status" value="1"/>
</dbReference>
<dbReference type="InterPro" id="IPR007410">
    <property type="entry name" value="LpqE-like"/>
</dbReference>
<dbReference type="InterPro" id="IPR058248">
    <property type="entry name" value="Lxx211020-like"/>
</dbReference>
<dbReference type="SUPFAM" id="SSF110087">
    <property type="entry name" value="DR1885-like metal-binding protein"/>
    <property type="match status" value="1"/>
</dbReference>